<evidence type="ECO:0000256" key="4">
    <source>
        <dbReference type="ARBA" id="ARBA00023163"/>
    </source>
</evidence>
<feature type="domain" description="OmpR/PhoB-type" evidence="7">
    <location>
        <begin position="1"/>
        <end position="102"/>
    </location>
</feature>
<organism evidence="8 9">
    <name type="scientific">Actinoplanes awajinensis subsp. mycoplanecinus</name>
    <dbReference type="NCBI Taxonomy" id="135947"/>
    <lineage>
        <taxon>Bacteria</taxon>
        <taxon>Bacillati</taxon>
        <taxon>Actinomycetota</taxon>
        <taxon>Actinomycetes</taxon>
        <taxon>Micromonosporales</taxon>
        <taxon>Micromonosporaceae</taxon>
        <taxon>Actinoplanes</taxon>
    </lineage>
</organism>
<accession>A0A101JKM4</accession>
<dbReference type="PANTHER" id="PTHR35807">
    <property type="entry name" value="TRANSCRIPTIONAL REGULATOR REDD-RELATED"/>
    <property type="match status" value="1"/>
</dbReference>
<gene>
    <name evidence="8" type="ORF">ADL15_32175</name>
</gene>
<dbReference type="InterPro" id="IPR019734">
    <property type="entry name" value="TPR_rpt"/>
</dbReference>
<dbReference type="SUPFAM" id="SSF46894">
    <property type="entry name" value="C-terminal effector domain of the bipartite response regulators"/>
    <property type="match status" value="1"/>
</dbReference>
<dbReference type="InterPro" id="IPR027417">
    <property type="entry name" value="P-loop_NTPase"/>
</dbReference>
<evidence type="ECO:0000259" key="7">
    <source>
        <dbReference type="PROSITE" id="PS51755"/>
    </source>
</evidence>
<dbReference type="EMBL" id="LLZH01000289">
    <property type="protein sequence ID" value="KUL28474.1"/>
    <property type="molecule type" value="Genomic_DNA"/>
</dbReference>
<dbReference type="Gene3D" id="1.25.40.10">
    <property type="entry name" value="Tetratricopeptide repeat domain"/>
    <property type="match status" value="3"/>
</dbReference>
<proteinExistence type="inferred from homology"/>
<keyword evidence="5" id="KW-0802">TPR repeat</keyword>
<dbReference type="Pfam" id="PF00931">
    <property type="entry name" value="NB-ARC"/>
    <property type="match status" value="1"/>
</dbReference>
<dbReference type="SUPFAM" id="SSF48452">
    <property type="entry name" value="TPR-like"/>
    <property type="match status" value="3"/>
</dbReference>
<dbReference type="SUPFAM" id="SSF52540">
    <property type="entry name" value="P-loop containing nucleoside triphosphate hydrolases"/>
    <property type="match status" value="1"/>
</dbReference>
<dbReference type="GO" id="GO:0000160">
    <property type="term" value="P:phosphorelay signal transduction system"/>
    <property type="evidence" value="ECO:0007669"/>
    <property type="project" value="InterPro"/>
</dbReference>
<dbReference type="SMART" id="SM01043">
    <property type="entry name" value="BTAD"/>
    <property type="match status" value="1"/>
</dbReference>
<dbReference type="Pfam" id="PF13424">
    <property type="entry name" value="TPR_12"/>
    <property type="match status" value="2"/>
</dbReference>
<comment type="similarity">
    <text evidence="1">Belongs to the AfsR/DnrI/RedD regulatory family.</text>
</comment>
<dbReference type="GO" id="GO:0003677">
    <property type="term" value="F:DNA binding"/>
    <property type="evidence" value="ECO:0007669"/>
    <property type="project" value="UniProtKB-UniRule"/>
</dbReference>
<dbReference type="PROSITE" id="PS51755">
    <property type="entry name" value="OMPR_PHOB"/>
    <property type="match status" value="1"/>
</dbReference>
<comment type="caution">
    <text evidence="8">The sequence shown here is derived from an EMBL/GenBank/DDBJ whole genome shotgun (WGS) entry which is preliminary data.</text>
</comment>
<dbReference type="InterPro" id="IPR005158">
    <property type="entry name" value="BTAD"/>
</dbReference>
<sequence>MGDPGGSIRFAALGPLLVRHGDDELSPGTAQQRVVLAVLLLHPNQRVSRERLIDAVWGEAAPAYAINLLQKRISGLRRMLQAGSPGAENALTWTDAGYRLAVPAGCLDLSSLDALIAEARSARAAGDLPGVARAVHAALGLWRGPAFEGLSSPMLDAERVRLAELRVDLIEERIDVDLTTGAVRDPILELRRLVGAYPLRERLRGLLMLALYRSGRQAEALEAFREARRHLADELGVDPGVRLRRLHEQILSGDPSLGAAAEPEAATRPELAAVPAELPRRSPYFVGREADLEHLASLLADGRLAEDGTAVVAITGTAGVGKTALAVHWGHRVRHLFPDGQLYVNLHGFAPAVPVTDPADAVQGFLDRLGVPAHRLPSSTASQFALYRSLLADRRALILLDNARDGDQVRQLIPGGPGCLVIVTSRNELPGLVMAGAVPVALDLLAPDEARGLMDRRLGADRTRAEPQAVDDIVESCARLPLALTIAAAHAASRRTFPLARVAAELREVRGRLDAFDAGDPMTDIRAVFSWSYQALPAPAARLFRLLGLIPGPEISAAAAASLAGLPPAEARRPLNELARAHLVTERMPGRFAFHDLLRAYAAELAEAQHAPAEREIAVRRLLDHYLHTAARAQLLLNPHVDVALELPAIQPGVHPERIVGHEAALDWFAGERPALMAAMAAAVEAGIEPHRWQLICELSPFLEYQGQWREWREALETSRRHGGPGYEALVQRLLGRVCIRLGRHDESARYLNAALEQYTKLGDLAGQAHTHREMCWRLDNLDRPGEALDHAERALELFRSAGHRSGEARALNAVGWFHIKLGDHEQALRYCRAALDLQLSTDDRFGQAETWDSLGYLYRHAGQAHRATDCYQRALQLYREFDDRYNEADTLASLGDAAMAAGDTEAAGEAWRHALTIFRRLRHPDVARVRAKLDALSDVTSPPALAGLPDP</sequence>
<dbReference type="Pfam" id="PF00486">
    <property type="entry name" value="Trans_reg_C"/>
    <property type="match status" value="1"/>
</dbReference>
<dbReference type="Gene3D" id="3.40.50.300">
    <property type="entry name" value="P-loop containing nucleotide triphosphate hydrolases"/>
    <property type="match status" value="1"/>
</dbReference>
<protein>
    <recommendedName>
        <fullName evidence="7">OmpR/PhoB-type domain-containing protein</fullName>
    </recommendedName>
</protein>
<dbReference type="GO" id="GO:0043531">
    <property type="term" value="F:ADP binding"/>
    <property type="evidence" value="ECO:0007669"/>
    <property type="project" value="InterPro"/>
</dbReference>
<dbReference type="GO" id="GO:0006355">
    <property type="term" value="P:regulation of DNA-templated transcription"/>
    <property type="evidence" value="ECO:0007669"/>
    <property type="project" value="InterPro"/>
</dbReference>
<dbReference type="CDD" id="cd15831">
    <property type="entry name" value="BTAD"/>
    <property type="match status" value="1"/>
</dbReference>
<evidence type="ECO:0000256" key="1">
    <source>
        <dbReference type="ARBA" id="ARBA00005820"/>
    </source>
</evidence>
<feature type="DNA-binding region" description="OmpR/PhoB-type" evidence="6">
    <location>
        <begin position="1"/>
        <end position="102"/>
    </location>
</feature>
<keyword evidence="4" id="KW-0804">Transcription</keyword>
<keyword evidence="9" id="KW-1185">Reference proteome</keyword>
<feature type="repeat" description="TPR" evidence="5">
    <location>
        <begin position="809"/>
        <end position="842"/>
    </location>
</feature>
<reference evidence="8 9" key="1">
    <citation type="submission" date="2015-10" db="EMBL/GenBank/DDBJ databases">
        <authorList>
            <person name="Gilbert D.G."/>
        </authorList>
    </citation>
    <scope>NUCLEOTIDE SEQUENCE [LARGE SCALE GENOMIC DNA]</scope>
    <source>
        <strain evidence="8 9">NRRL B-16712</strain>
    </source>
</reference>
<evidence type="ECO:0000256" key="3">
    <source>
        <dbReference type="ARBA" id="ARBA00023125"/>
    </source>
</evidence>
<dbReference type="PROSITE" id="PS50005">
    <property type="entry name" value="TPR"/>
    <property type="match status" value="2"/>
</dbReference>
<evidence type="ECO:0000313" key="9">
    <source>
        <dbReference type="Proteomes" id="UP000053244"/>
    </source>
</evidence>
<dbReference type="PRINTS" id="PR00364">
    <property type="entry name" value="DISEASERSIST"/>
</dbReference>
<dbReference type="Proteomes" id="UP000053244">
    <property type="component" value="Unassembled WGS sequence"/>
</dbReference>
<evidence type="ECO:0000256" key="6">
    <source>
        <dbReference type="PROSITE-ProRule" id="PRU01091"/>
    </source>
</evidence>
<dbReference type="Pfam" id="PF03704">
    <property type="entry name" value="BTAD"/>
    <property type="match status" value="1"/>
</dbReference>
<dbReference type="InterPro" id="IPR036388">
    <property type="entry name" value="WH-like_DNA-bd_sf"/>
</dbReference>
<name>A0A101JKM4_9ACTN</name>
<dbReference type="Gene3D" id="1.10.10.10">
    <property type="entry name" value="Winged helix-like DNA-binding domain superfamily/Winged helix DNA-binding domain"/>
    <property type="match status" value="1"/>
</dbReference>
<keyword evidence="3 6" id="KW-0238">DNA-binding</keyword>
<feature type="repeat" description="TPR" evidence="5">
    <location>
        <begin position="849"/>
        <end position="882"/>
    </location>
</feature>
<evidence type="ECO:0000256" key="5">
    <source>
        <dbReference type="PROSITE-ProRule" id="PRU00339"/>
    </source>
</evidence>
<dbReference type="PANTHER" id="PTHR35807:SF1">
    <property type="entry name" value="TRANSCRIPTIONAL REGULATOR REDD"/>
    <property type="match status" value="1"/>
</dbReference>
<dbReference type="InterPro" id="IPR051677">
    <property type="entry name" value="AfsR-DnrI-RedD_regulator"/>
</dbReference>
<evidence type="ECO:0000313" key="8">
    <source>
        <dbReference type="EMBL" id="KUL28474.1"/>
    </source>
</evidence>
<dbReference type="OrthoDB" id="7628974at2"/>
<evidence type="ECO:0000256" key="2">
    <source>
        <dbReference type="ARBA" id="ARBA00023015"/>
    </source>
</evidence>
<dbReference type="SMART" id="SM00028">
    <property type="entry name" value="TPR"/>
    <property type="match status" value="5"/>
</dbReference>
<dbReference type="InterPro" id="IPR011990">
    <property type="entry name" value="TPR-like_helical_dom_sf"/>
</dbReference>
<dbReference type="RefSeq" id="WP_067699034.1">
    <property type="nucleotide sequence ID" value="NZ_LLZH01000289.1"/>
</dbReference>
<dbReference type="AlphaFoldDB" id="A0A101JKM4"/>
<dbReference type="InterPro" id="IPR016032">
    <property type="entry name" value="Sig_transdc_resp-reg_C-effctor"/>
</dbReference>
<dbReference type="InterPro" id="IPR002182">
    <property type="entry name" value="NB-ARC"/>
</dbReference>
<dbReference type="SMART" id="SM00862">
    <property type="entry name" value="Trans_reg_C"/>
    <property type="match status" value="1"/>
</dbReference>
<keyword evidence="2" id="KW-0805">Transcription regulation</keyword>
<dbReference type="InterPro" id="IPR001867">
    <property type="entry name" value="OmpR/PhoB-type_DNA-bd"/>
</dbReference>